<dbReference type="InterPro" id="IPR006102">
    <property type="entry name" value="Ig-like_GH2"/>
</dbReference>
<comment type="similarity">
    <text evidence="1">Belongs to the glycosyl hydrolase 2 family.</text>
</comment>
<evidence type="ECO:0000313" key="11">
    <source>
        <dbReference type="Proteomes" id="UP000515344"/>
    </source>
</evidence>
<dbReference type="InterPro" id="IPR008979">
    <property type="entry name" value="Galactose-bd-like_sf"/>
</dbReference>
<evidence type="ECO:0000259" key="6">
    <source>
        <dbReference type="Pfam" id="PF02836"/>
    </source>
</evidence>
<organism evidence="10 11">
    <name type="scientific">Lacibacter sediminis</name>
    <dbReference type="NCBI Taxonomy" id="2760713"/>
    <lineage>
        <taxon>Bacteria</taxon>
        <taxon>Pseudomonadati</taxon>
        <taxon>Bacteroidota</taxon>
        <taxon>Chitinophagia</taxon>
        <taxon>Chitinophagales</taxon>
        <taxon>Chitinophagaceae</taxon>
        <taxon>Lacibacter</taxon>
    </lineage>
</organism>
<dbReference type="Pfam" id="PF18565">
    <property type="entry name" value="Glyco_hydro2_C5"/>
    <property type="match status" value="1"/>
</dbReference>
<dbReference type="InterPro" id="IPR006103">
    <property type="entry name" value="Glyco_hydro_2_cat"/>
</dbReference>
<evidence type="ECO:0000256" key="3">
    <source>
        <dbReference type="ARBA" id="ARBA00023295"/>
    </source>
</evidence>
<evidence type="ECO:0000313" key="10">
    <source>
        <dbReference type="EMBL" id="QNA45675.1"/>
    </source>
</evidence>
<dbReference type="InterPro" id="IPR006104">
    <property type="entry name" value="Glyco_hydro_2_N"/>
</dbReference>
<dbReference type="GO" id="GO:0004553">
    <property type="term" value="F:hydrolase activity, hydrolyzing O-glycosyl compounds"/>
    <property type="evidence" value="ECO:0007669"/>
    <property type="project" value="InterPro"/>
</dbReference>
<evidence type="ECO:0000259" key="5">
    <source>
        <dbReference type="Pfam" id="PF00703"/>
    </source>
</evidence>
<dbReference type="InterPro" id="IPR040605">
    <property type="entry name" value="Glyco_hydro2_dom5"/>
</dbReference>
<dbReference type="PROSITE" id="PS00608">
    <property type="entry name" value="GLYCOSYL_HYDROL_F2_2"/>
    <property type="match status" value="1"/>
</dbReference>
<dbReference type="EMBL" id="CP060007">
    <property type="protein sequence ID" value="QNA45675.1"/>
    <property type="molecule type" value="Genomic_DNA"/>
</dbReference>
<accession>A0A7G5XJM2</accession>
<dbReference type="Gene3D" id="3.20.20.80">
    <property type="entry name" value="Glycosidases"/>
    <property type="match status" value="1"/>
</dbReference>
<proteinExistence type="inferred from homology"/>
<keyword evidence="2 10" id="KW-0378">Hydrolase</keyword>
<dbReference type="InterPro" id="IPR013783">
    <property type="entry name" value="Ig-like_fold"/>
</dbReference>
<keyword evidence="3" id="KW-0326">Glycosidase</keyword>
<dbReference type="PANTHER" id="PTHR42732">
    <property type="entry name" value="BETA-GALACTOSIDASE"/>
    <property type="match status" value="1"/>
</dbReference>
<dbReference type="InterPro" id="IPR006101">
    <property type="entry name" value="Glyco_hydro_2"/>
</dbReference>
<protein>
    <submittedName>
        <fullName evidence="10">Glycoside hydrolase family 2 protein</fullName>
    </submittedName>
</protein>
<dbReference type="Pfam" id="PF02836">
    <property type="entry name" value="Glyco_hydro_2_C"/>
    <property type="match status" value="1"/>
</dbReference>
<evidence type="ECO:0000259" key="9">
    <source>
        <dbReference type="Pfam" id="PF18565"/>
    </source>
</evidence>
<dbReference type="GO" id="GO:0005975">
    <property type="term" value="P:carbohydrate metabolic process"/>
    <property type="evidence" value="ECO:0007669"/>
    <property type="project" value="InterPro"/>
</dbReference>
<dbReference type="InterPro" id="IPR017853">
    <property type="entry name" value="GH"/>
</dbReference>
<evidence type="ECO:0000259" key="8">
    <source>
        <dbReference type="Pfam" id="PF16355"/>
    </source>
</evidence>
<feature type="domain" description="Glycoside hydrolase family 2 catalytic" evidence="6">
    <location>
        <begin position="302"/>
        <end position="455"/>
    </location>
</feature>
<dbReference type="SUPFAM" id="SSF49373">
    <property type="entry name" value="Invasin/intimin cell-adhesion fragments"/>
    <property type="match status" value="1"/>
</dbReference>
<dbReference type="RefSeq" id="WP_182804937.1">
    <property type="nucleotide sequence ID" value="NZ_CP060007.1"/>
</dbReference>
<dbReference type="Pfam" id="PF16355">
    <property type="entry name" value="DUF4982"/>
    <property type="match status" value="1"/>
</dbReference>
<dbReference type="Gene3D" id="2.60.120.260">
    <property type="entry name" value="Galactose-binding domain-like"/>
    <property type="match status" value="1"/>
</dbReference>
<keyword evidence="11" id="KW-1185">Reference proteome</keyword>
<feature type="domain" description="Glycoside hydrolase family 2 immunoglobulin-like beta-sandwich" evidence="5">
    <location>
        <begin position="188"/>
        <end position="293"/>
    </location>
</feature>
<dbReference type="PRINTS" id="PR00132">
    <property type="entry name" value="GLHYDRLASE2"/>
</dbReference>
<dbReference type="PANTHER" id="PTHR42732:SF1">
    <property type="entry name" value="BETA-MANNOSIDASE"/>
    <property type="match status" value="1"/>
</dbReference>
<dbReference type="InterPro" id="IPR032311">
    <property type="entry name" value="DUF4982"/>
</dbReference>
<dbReference type="SUPFAM" id="SSF49303">
    <property type="entry name" value="beta-Galactosidase/glucuronidase domain"/>
    <property type="match status" value="1"/>
</dbReference>
<dbReference type="SUPFAM" id="SSF49785">
    <property type="entry name" value="Galactose-binding domain-like"/>
    <property type="match status" value="1"/>
</dbReference>
<dbReference type="Proteomes" id="UP000515344">
    <property type="component" value="Chromosome"/>
</dbReference>
<feature type="domain" description="Glycosyl hydrolases family 2 sugar binding" evidence="7">
    <location>
        <begin position="82"/>
        <end position="177"/>
    </location>
</feature>
<dbReference type="Gene3D" id="2.60.40.10">
    <property type="entry name" value="Immunoglobulins"/>
    <property type="match status" value="3"/>
</dbReference>
<dbReference type="InterPro" id="IPR023232">
    <property type="entry name" value="Glyco_hydro_2_AS"/>
</dbReference>
<evidence type="ECO:0000256" key="4">
    <source>
        <dbReference type="SAM" id="SignalP"/>
    </source>
</evidence>
<dbReference type="Pfam" id="PF02837">
    <property type="entry name" value="Glyco_hydro_2_N"/>
    <property type="match status" value="1"/>
</dbReference>
<feature type="chain" id="PRO_5028940783" evidence="4">
    <location>
        <begin position="22"/>
        <end position="804"/>
    </location>
</feature>
<name>A0A7G5XJM2_9BACT</name>
<dbReference type="InterPro" id="IPR051913">
    <property type="entry name" value="GH2_Domain-Containing"/>
</dbReference>
<evidence type="ECO:0000256" key="2">
    <source>
        <dbReference type="ARBA" id="ARBA00022801"/>
    </source>
</evidence>
<feature type="domain" description="DUF4982" evidence="8">
    <location>
        <begin position="626"/>
        <end position="684"/>
    </location>
</feature>
<dbReference type="InterPro" id="IPR008964">
    <property type="entry name" value="Invasin/intimin_cell_adhesion"/>
</dbReference>
<dbReference type="Pfam" id="PF00703">
    <property type="entry name" value="Glyco_hydro_2"/>
    <property type="match status" value="1"/>
</dbReference>
<feature type="domain" description="Glycoside hydrolase family 2" evidence="9">
    <location>
        <begin position="698"/>
        <end position="796"/>
    </location>
</feature>
<evidence type="ECO:0000256" key="1">
    <source>
        <dbReference type="ARBA" id="ARBA00007401"/>
    </source>
</evidence>
<dbReference type="KEGG" id="lacs:H4075_05600"/>
<gene>
    <name evidence="10" type="ORF">H4075_05600</name>
</gene>
<dbReference type="SUPFAM" id="SSF51445">
    <property type="entry name" value="(Trans)glycosidases"/>
    <property type="match status" value="1"/>
</dbReference>
<dbReference type="InterPro" id="IPR036156">
    <property type="entry name" value="Beta-gal/glucu_dom_sf"/>
</dbReference>
<keyword evidence="4" id="KW-0732">Signal</keyword>
<dbReference type="AlphaFoldDB" id="A0A7G5XJM2"/>
<reference evidence="11" key="1">
    <citation type="submission" date="2020-08" db="EMBL/GenBank/DDBJ databases">
        <title>Lacibacter sp. S13-6-6 genome sequencing.</title>
        <authorList>
            <person name="Jin L."/>
        </authorList>
    </citation>
    <scope>NUCLEOTIDE SEQUENCE [LARGE SCALE GENOMIC DNA]</scope>
    <source>
        <strain evidence="11">S13-6-6</strain>
    </source>
</reference>
<feature type="signal peptide" evidence="4">
    <location>
        <begin position="1"/>
        <end position="21"/>
    </location>
</feature>
<sequence>MKLIKNILLVVALLLSLISSAQVRSIVDFNNGWKFFLGNDSLASNANYNDSKWRSLNLPHDWSIESNFSSSFPATNQGGALPGGTGWYRKTFTVPLSFKNRITRIEFDGVYKNSEVWINGHYLGKRPYGYINFSYDLTPHLNYGKPNVIAVKVDNSLQPDSRWYSGSGIYRDLKLVSTNNIALAEAGVFITTPVINKNKATVSVKYNVSNTGNQKEIVKLYTDVYDATGKKVATSKHIVLRSIPVGGYSYADELQINTPLLWSTAKPYLYKAVTRIERNGQLIDEVKTTFGIRSFHFDAANGFFLNNQPLKIQGVCMHHDLGALGAAYNHAAAKRQLKILKEMGVNAIRFSHNPPAAALLDLCDEMGFLVQVEAFDMWKKKKNKFDYNLYFDEWHERDVQAMVLRDRNHPSVFMWSIGNEIREQFDSTGTTIAKRLVDLIKAIDTTRPVTCALTENFPEKNFIWKSGALDVLGFNYKLYDYAELPNRFPGQSFVATETASALSSRGSYDMPSDSNRLWPPDGKTPTVKGNADMSVSAYDHVYAYWGSSHEAALLAVNKYKFMSGMFVWSGFDFIGEPVPYAWPARSSYYGIVDLAGFPKDVYYLYQSEWTTKPVLYLFPHWNHNNGDTVDVWSYYNNADEVELFLNGKSLGSKSKPNDVLHVKWRVPYQPGVIKAISKKNGKAILTKEIRTSGTPAKIQLVADRTKIKANGTDLSFITVKLLDKDGNPVPDADQLIEFSVTGPGFLAGTDNGFPADSTSLKNHKRKTWKGMALAIIQSQQKKGNITVTAKSAGLGMSVISLKSE</sequence>
<evidence type="ECO:0000259" key="7">
    <source>
        <dbReference type="Pfam" id="PF02837"/>
    </source>
</evidence>